<evidence type="ECO:0000313" key="1">
    <source>
        <dbReference type="EMBL" id="HJF70401.1"/>
    </source>
</evidence>
<evidence type="ECO:0000313" key="2">
    <source>
        <dbReference type="Proteomes" id="UP000742098"/>
    </source>
</evidence>
<name>A0A921KY59_9BACT</name>
<gene>
    <name evidence="1" type="ORF">K8V05_06570</name>
</gene>
<sequence length="144" mass="16401">VNSFLSFKGISLNFSLSFEYGAKTYNSTLAERVEGVDPNNNADRRVLKDRWKQPGDKTFFKNIALKEDVSNLTTRFVQDYNHLSIGSVSLGYDLKKNICKKIGLNGLRFSFNMSDIGRFSTVKEERGLSYPFSRQFTFSLSAQL</sequence>
<reference evidence="1" key="2">
    <citation type="submission" date="2021-09" db="EMBL/GenBank/DDBJ databases">
        <authorList>
            <person name="Gilroy R."/>
        </authorList>
    </citation>
    <scope>NUCLEOTIDE SEQUENCE</scope>
    <source>
        <strain evidence="1">6966</strain>
    </source>
</reference>
<organism evidence="1 2">
    <name type="scientific">Butyricimonas virosa</name>
    <dbReference type="NCBI Taxonomy" id="544645"/>
    <lineage>
        <taxon>Bacteria</taxon>
        <taxon>Pseudomonadati</taxon>
        <taxon>Bacteroidota</taxon>
        <taxon>Bacteroidia</taxon>
        <taxon>Bacteroidales</taxon>
        <taxon>Odoribacteraceae</taxon>
        <taxon>Butyricimonas</taxon>
    </lineage>
</organism>
<dbReference type="Proteomes" id="UP000742098">
    <property type="component" value="Unassembled WGS sequence"/>
</dbReference>
<accession>A0A921KY59</accession>
<protein>
    <submittedName>
        <fullName evidence="1">SusC/RagA family TonB-linked outer membrane protein</fullName>
    </submittedName>
</protein>
<reference evidence="1" key="1">
    <citation type="journal article" date="2021" name="PeerJ">
        <title>Extensive microbial diversity within the chicken gut microbiome revealed by metagenomics and culture.</title>
        <authorList>
            <person name="Gilroy R."/>
            <person name="Ravi A."/>
            <person name="Getino M."/>
            <person name="Pursley I."/>
            <person name="Horton D.L."/>
            <person name="Alikhan N.F."/>
            <person name="Baker D."/>
            <person name="Gharbi K."/>
            <person name="Hall N."/>
            <person name="Watson M."/>
            <person name="Adriaenssens E.M."/>
            <person name="Foster-Nyarko E."/>
            <person name="Jarju S."/>
            <person name="Secka A."/>
            <person name="Antonio M."/>
            <person name="Oren A."/>
            <person name="Chaudhuri R.R."/>
            <person name="La Ragione R."/>
            <person name="Hildebrand F."/>
            <person name="Pallen M.J."/>
        </authorList>
    </citation>
    <scope>NUCLEOTIDE SEQUENCE</scope>
    <source>
        <strain evidence="1">6966</strain>
    </source>
</reference>
<dbReference type="EMBL" id="DYVS01000108">
    <property type="protein sequence ID" value="HJF70401.1"/>
    <property type="molecule type" value="Genomic_DNA"/>
</dbReference>
<comment type="caution">
    <text evidence="1">The sequence shown here is derived from an EMBL/GenBank/DDBJ whole genome shotgun (WGS) entry which is preliminary data.</text>
</comment>
<feature type="non-terminal residue" evidence="1">
    <location>
        <position position="1"/>
    </location>
</feature>
<proteinExistence type="predicted"/>
<dbReference type="AlphaFoldDB" id="A0A921KY59"/>